<gene>
    <name evidence="2" type="ORF">KPL37_08870</name>
</gene>
<dbReference type="PANTHER" id="PTHR41878">
    <property type="entry name" value="LEXA REPRESSOR-RELATED"/>
    <property type="match status" value="1"/>
</dbReference>
<comment type="caution">
    <text evidence="2">The sequence shown here is derived from an EMBL/GenBank/DDBJ whole genome shotgun (WGS) entry which is preliminary data.</text>
</comment>
<evidence type="ECO:0000313" key="3">
    <source>
        <dbReference type="Proteomes" id="UP000776252"/>
    </source>
</evidence>
<keyword evidence="3" id="KW-1185">Reference proteome</keyword>
<dbReference type="Pfam" id="PF07929">
    <property type="entry name" value="PRiA4_ORF3"/>
    <property type="match status" value="1"/>
</dbReference>
<feature type="domain" description="Plasmid pRiA4b Orf3-like" evidence="1">
    <location>
        <begin position="3"/>
        <end position="162"/>
    </location>
</feature>
<name>A0ABS6BST4_9CLOT</name>
<dbReference type="Proteomes" id="UP000776252">
    <property type="component" value="Unassembled WGS sequence"/>
</dbReference>
<dbReference type="RefSeq" id="WP_216148156.1">
    <property type="nucleotide sequence ID" value="NZ_JAHLDV010000015.1"/>
</dbReference>
<dbReference type="InterPro" id="IPR012912">
    <property type="entry name" value="Plasmid_pRiA4b_Orf3-like"/>
</dbReference>
<evidence type="ECO:0000313" key="2">
    <source>
        <dbReference type="EMBL" id="MBU3159862.1"/>
    </source>
</evidence>
<dbReference type="PANTHER" id="PTHR41878:SF1">
    <property type="entry name" value="TNPR PROTEIN"/>
    <property type="match status" value="1"/>
</dbReference>
<reference evidence="2 3" key="1">
    <citation type="submission" date="2021-06" db="EMBL/GenBank/DDBJ databases">
        <title>Clostridia strains as spoilage organisms.</title>
        <authorList>
            <person name="Wambui J."/>
            <person name="Stephan R."/>
            <person name="Stevens M.J.A."/>
        </authorList>
    </citation>
    <scope>NUCLEOTIDE SEQUENCE [LARGE SCALE GENOMIC DNA]</scope>
    <source>
        <strain evidence="2 3">DSM 14204</strain>
    </source>
</reference>
<accession>A0ABS6BST4</accession>
<protein>
    <submittedName>
        <fullName evidence="2">Plasmid pRiA4b ORF-3 family protein</fullName>
    </submittedName>
</protein>
<sequence>MKILKHKIILDEIEPEIYREVLIEKEATYHDLHLVIQKVFGWEDYHLYDFTVDDKRIGLEEIDESGEADYDSNDTVIFSDKKSFSYEYDFGDGWCHTIKIIEELDADPNMNYPVCVGGKRACPPEDCGGVPGYEEIISADGDDKKELIDWLGYEFDPEAFTVEWANERLNDPDCCRKGYTVEDLAGMAGKTPATIKKWVKKLEDNELRDYLWKYKGKTLLLDPEGVPVLFSNLR</sequence>
<dbReference type="EMBL" id="JAHLDV010000015">
    <property type="protein sequence ID" value="MBU3159862.1"/>
    <property type="molecule type" value="Genomic_DNA"/>
</dbReference>
<proteinExistence type="predicted"/>
<evidence type="ECO:0000259" key="1">
    <source>
        <dbReference type="Pfam" id="PF07929"/>
    </source>
</evidence>
<organism evidence="2 3">
    <name type="scientific">Clostridium frigoris</name>
    <dbReference type="NCBI Taxonomy" id="205327"/>
    <lineage>
        <taxon>Bacteria</taxon>
        <taxon>Bacillati</taxon>
        <taxon>Bacillota</taxon>
        <taxon>Clostridia</taxon>
        <taxon>Eubacteriales</taxon>
        <taxon>Clostridiaceae</taxon>
        <taxon>Clostridium</taxon>
    </lineage>
</organism>